<name>A0A7J7JFJ7_BUGNE</name>
<keyword evidence="3" id="KW-1185">Reference proteome</keyword>
<proteinExistence type="predicted"/>
<accession>A0A7J7JFJ7</accession>
<dbReference type="AlphaFoldDB" id="A0A7J7JFJ7"/>
<evidence type="ECO:0000256" key="1">
    <source>
        <dbReference type="SAM" id="MobiDB-lite"/>
    </source>
</evidence>
<sequence length="537" mass="61122">MIRWAALLNGDDVEEEEISVEYCKIIFERADPDLSLLSTATFPIDVAKVPEFRRVDETKEIGTNTEPIVKAKKTKEIGTNTDAMLFVPAKLPRAPYTSSDDSSEENEREKAPLPQQNSEFSFAEALQFSPQNPNHFLMIGPNVSSIKSEINCIASEFSQEEEFKVIVEDKANPVRRSTPSLVVSKQNSRGDNGVWNETRRAKCEFLVKGTEEDKCPHNRHIYGAVYAVVPAHFVLTAAQTGFANEAFHVYGNHLFENQEIVQVDSNDCDHHPSVMAFYHLQDGQQNRRAKEVVYDIEREDEDRREIAVARKGCESTTSNQRYSALETGDLEMIQQPVDLNHPMLICFRQIIRSSSIAMPQHCPIRKCCLDQNASCCHMFMNDLALIPMNYEDATRLQEALEAEENAVFGKEIRIETIEELEKLHEQEQAIRVGDAEGKLVRAEVLTQNGDTFAKRVTFNLLSGTLEDGDCGSIVHIRRPNSNKWQPLAMFVSKMELETTADGFPELIYEAVLLYQAFRDMEQEYPHRISNIKRFNFQ</sequence>
<dbReference type="Proteomes" id="UP000593567">
    <property type="component" value="Unassembled WGS sequence"/>
</dbReference>
<evidence type="ECO:0000313" key="2">
    <source>
        <dbReference type="EMBL" id="KAF6024827.1"/>
    </source>
</evidence>
<comment type="caution">
    <text evidence="2">The sequence shown here is derived from an EMBL/GenBank/DDBJ whole genome shotgun (WGS) entry which is preliminary data.</text>
</comment>
<protein>
    <submittedName>
        <fullName evidence="2">Uncharacterized protein</fullName>
    </submittedName>
</protein>
<feature type="region of interest" description="Disordered" evidence="1">
    <location>
        <begin position="93"/>
        <end position="115"/>
    </location>
</feature>
<reference evidence="2" key="1">
    <citation type="submission" date="2020-06" db="EMBL/GenBank/DDBJ databases">
        <title>Draft genome of Bugula neritina, a colonial animal packing powerful symbionts and potential medicines.</title>
        <authorList>
            <person name="Rayko M."/>
        </authorList>
    </citation>
    <scope>NUCLEOTIDE SEQUENCE [LARGE SCALE GENOMIC DNA]</scope>
    <source>
        <strain evidence="2">Kwan_BN1</strain>
    </source>
</reference>
<evidence type="ECO:0000313" key="3">
    <source>
        <dbReference type="Proteomes" id="UP000593567"/>
    </source>
</evidence>
<gene>
    <name evidence="2" type="ORF">EB796_016849</name>
</gene>
<dbReference type="EMBL" id="VXIV02002527">
    <property type="protein sequence ID" value="KAF6024827.1"/>
    <property type="molecule type" value="Genomic_DNA"/>
</dbReference>
<organism evidence="2 3">
    <name type="scientific">Bugula neritina</name>
    <name type="common">Brown bryozoan</name>
    <name type="synonym">Sertularia neritina</name>
    <dbReference type="NCBI Taxonomy" id="10212"/>
    <lineage>
        <taxon>Eukaryota</taxon>
        <taxon>Metazoa</taxon>
        <taxon>Spiralia</taxon>
        <taxon>Lophotrochozoa</taxon>
        <taxon>Bryozoa</taxon>
        <taxon>Gymnolaemata</taxon>
        <taxon>Cheilostomatida</taxon>
        <taxon>Flustrina</taxon>
        <taxon>Buguloidea</taxon>
        <taxon>Bugulidae</taxon>
        <taxon>Bugula</taxon>
    </lineage>
</organism>